<proteinExistence type="predicted"/>
<sequence>MEILFLSFALSSWAYLMGHLDMAEDRFALKNGDCHLPFQEAGILPQQAPAKNR</sequence>
<organism evidence="1 2">
    <name type="scientific">Agrobacterium vitis</name>
    <name type="common">Rhizobium vitis</name>
    <dbReference type="NCBI Taxonomy" id="373"/>
    <lineage>
        <taxon>Bacteria</taxon>
        <taxon>Pseudomonadati</taxon>
        <taxon>Pseudomonadota</taxon>
        <taxon>Alphaproteobacteria</taxon>
        <taxon>Hyphomicrobiales</taxon>
        <taxon>Rhizobiaceae</taxon>
        <taxon>Rhizobium/Agrobacterium group</taxon>
        <taxon>Agrobacterium</taxon>
    </lineage>
</organism>
<dbReference type="RefSeq" id="WP_156582660.1">
    <property type="nucleotide sequence ID" value="NZ_MBFA02000020.1"/>
</dbReference>
<name>A0ABD6HFQ1_AGRVI</name>
<gene>
    <name evidence="1" type="ORF">BBK91_022795</name>
</gene>
<dbReference type="AlphaFoldDB" id="A0ABD6HFQ1"/>
<dbReference type="EMBL" id="MBFA02000020">
    <property type="protein sequence ID" value="MUP12695.1"/>
    <property type="molecule type" value="Genomic_DNA"/>
</dbReference>
<dbReference type="Proteomes" id="UP000179536">
    <property type="component" value="Unassembled WGS sequence"/>
</dbReference>
<evidence type="ECO:0000313" key="2">
    <source>
        <dbReference type="Proteomes" id="UP000179536"/>
    </source>
</evidence>
<reference evidence="1 2" key="1">
    <citation type="submission" date="2019-11" db="EMBL/GenBank/DDBJ databases">
        <title>Whole-genome sequencing of Allorhizobium vitis.</title>
        <authorList>
            <person name="Gan H.M."/>
            <person name="Savka M.A."/>
        </authorList>
    </citation>
    <scope>NUCLEOTIDE SEQUENCE [LARGE SCALE GENOMIC DNA]</scope>
    <source>
        <strain evidence="1 2">RF2/1</strain>
    </source>
</reference>
<protein>
    <submittedName>
        <fullName evidence="1">Uncharacterized protein</fullName>
    </submittedName>
</protein>
<comment type="caution">
    <text evidence="1">The sequence shown here is derived from an EMBL/GenBank/DDBJ whole genome shotgun (WGS) entry which is preliminary data.</text>
</comment>
<accession>A0ABD6HFQ1</accession>
<evidence type="ECO:0000313" key="1">
    <source>
        <dbReference type="EMBL" id="MUP12695.1"/>
    </source>
</evidence>